<name>A0A158EHF3_9BURK</name>
<evidence type="ECO:0000259" key="3">
    <source>
        <dbReference type="PROSITE" id="PS51186"/>
    </source>
</evidence>
<keyword evidence="2" id="KW-0012">Acyltransferase</keyword>
<evidence type="ECO:0000256" key="2">
    <source>
        <dbReference type="ARBA" id="ARBA00023315"/>
    </source>
</evidence>
<dbReference type="InterPro" id="IPR016181">
    <property type="entry name" value="Acyl_CoA_acyltransferase"/>
</dbReference>
<evidence type="ECO:0000313" key="4">
    <source>
        <dbReference type="EMBL" id="SAL05846.1"/>
    </source>
</evidence>
<protein>
    <submittedName>
        <fullName evidence="4">N-acetyltransferase GCN5</fullName>
    </submittedName>
</protein>
<feature type="domain" description="N-acetyltransferase" evidence="3">
    <location>
        <begin position="34"/>
        <end position="177"/>
    </location>
</feature>
<accession>A0A158EHF3</accession>
<dbReference type="InterPro" id="IPR050832">
    <property type="entry name" value="Bact_Acetyltransf"/>
</dbReference>
<sequence length="177" mass="19928">MAPPFFAGPKKMLVVLQISMSFPTHTLIENCVAYQLRQATEGDFAFAEALTRGNMAFYLRTHNIDWHSHLFIEHWLASENFVLHRDNTPIGIMLLSEEPDSLHICEVQIVHGYRGRGAGTCLLNTAHLLAAKRGLTQCRLWVFADNPAARLYARLGYKPVEPVAGQSAALQQMIRRV</sequence>
<dbReference type="CDD" id="cd04301">
    <property type="entry name" value="NAT_SF"/>
    <property type="match status" value="1"/>
</dbReference>
<dbReference type="PROSITE" id="PS51186">
    <property type="entry name" value="GNAT"/>
    <property type="match status" value="1"/>
</dbReference>
<dbReference type="Proteomes" id="UP000071859">
    <property type="component" value="Unassembled WGS sequence"/>
</dbReference>
<dbReference type="InterPro" id="IPR000182">
    <property type="entry name" value="GNAT_dom"/>
</dbReference>
<dbReference type="SUPFAM" id="SSF55729">
    <property type="entry name" value="Acyl-CoA N-acyltransferases (Nat)"/>
    <property type="match status" value="1"/>
</dbReference>
<reference evidence="4" key="1">
    <citation type="submission" date="2016-01" db="EMBL/GenBank/DDBJ databases">
        <authorList>
            <person name="Peeters C."/>
        </authorList>
    </citation>
    <scope>NUCLEOTIDE SEQUENCE</scope>
    <source>
        <strain evidence="4">LMG 29321</strain>
    </source>
</reference>
<gene>
    <name evidence="4" type="ORF">AWB78_07734</name>
</gene>
<proteinExistence type="predicted"/>
<evidence type="ECO:0000313" key="5">
    <source>
        <dbReference type="Proteomes" id="UP000071859"/>
    </source>
</evidence>
<dbReference type="GO" id="GO:0016747">
    <property type="term" value="F:acyltransferase activity, transferring groups other than amino-acyl groups"/>
    <property type="evidence" value="ECO:0007669"/>
    <property type="project" value="InterPro"/>
</dbReference>
<dbReference type="Gene3D" id="3.40.630.30">
    <property type="match status" value="1"/>
</dbReference>
<comment type="caution">
    <text evidence="4">The sequence shown here is derived from an EMBL/GenBank/DDBJ whole genome shotgun (WGS) entry which is preliminary data.</text>
</comment>
<dbReference type="AlphaFoldDB" id="A0A158EHF3"/>
<dbReference type="PANTHER" id="PTHR43877">
    <property type="entry name" value="AMINOALKYLPHOSPHONATE N-ACETYLTRANSFERASE-RELATED-RELATED"/>
    <property type="match status" value="1"/>
</dbReference>
<dbReference type="EMBL" id="FCOX02000092">
    <property type="protein sequence ID" value="SAL05846.1"/>
    <property type="molecule type" value="Genomic_DNA"/>
</dbReference>
<keyword evidence="5" id="KW-1185">Reference proteome</keyword>
<dbReference type="Pfam" id="PF13508">
    <property type="entry name" value="Acetyltransf_7"/>
    <property type="match status" value="1"/>
</dbReference>
<evidence type="ECO:0000256" key="1">
    <source>
        <dbReference type="ARBA" id="ARBA00022679"/>
    </source>
</evidence>
<keyword evidence="1" id="KW-0808">Transferase</keyword>
<organism evidence="4 5">
    <name type="scientific">Caballeronia calidae</name>
    <dbReference type="NCBI Taxonomy" id="1777139"/>
    <lineage>
        <taxon>Bacteria</taxon>
        <taxon>Pseudomonadati</taxon>
        <taxon>Pseudomonadota</taxon>
        <taxon>Betaproteobacteria</taxon>
        <taxon>Burkholderiales</taxon>
        <taxon>Burkholderiaceae</taxon>
        <taxon>Caballeronia</taxon>
    </lineage>
</organism>